<evidence type="ECO:0000313" key="15">
    <source>
        <dbReference type="EMBL" id="ATJ84613.1"/>
    </source>
</evidence>
<dbReference type="InterPro" id="IPR003661">
    <property type="entry name" value="HisK_dim/P_dom"/>
</dbReference>
<evidence type="ECO:0000256" key="8">
    <source>
        <dbReference type="ARBA" id="ARBA00022840"/>
    </source>
</evidence>
<dbReference type="Gene3D" id="3.30.450.40">
    <property type="match status" value="2"/>
</dbReference>
<keyword evidence="10" id="KW-0472">Membrane</keyword>
<dbReference type="SMART" id="SM00387">
    <property type="entry name" value="HATPase_c"/>
    <property type="match status" value="1"/>
</dbReference>
<feature type="domain" description="PAS" evidence="13">
    <location>
        <begin position="170"/>
        <end position="240"/>
    </location>
</feature>
<evidence type="ECO:0000259" key="12">
    <source>
        <dbReference type="PROSITE" id="PS50109"/>
    </source>
</evidence>
<dbReference type="CDD" id="cd16922">
    <property type="entry name" value="HATPase_EvgS-ArcB-TorS-like"/>
    <property type="match status" value="1"/>
</dbReference>
<evidence type="ECO:0000256" key="5">
    <source>
        <dbReference type="ARBA" id="ARBA00022679"/>
    </source>
</evidence>
<organism evidence="15 16">
    <name type="scientific">Halomonas beimenensis</name>
    <dbReference type="NCBI Taxonomy" id="475662"/>
    <lineage>
        <taxon>Bacteria</taxon>
        <taxon>Pseudomonadati</taxon>
        <taxon>Pseudomonadota</taxon>
        <taxon>Gammaproteobacteria</taxon>
        <taxon>Oceanospirillales</taxon>
        <taxon>Halomonadaceae</taxon>
        <taxon>Halomonas</taxon>
    </lineage>
</organism>
<dbReference type="InterPro" id="IPR003018">
    <property type="entry name" value="GAF"/>
</dbReference>
<dbReference type="PRINTS" id="PR00344">
    <property type="entry name" value="BCTRLSENSOR"/>
</dbReference>
<dbReference type="Pfam" id="PF08448">
    <property type="entry name" value="PAS_4"/>
    <property type="match status" value="1"/>
</dbReference>
<comment type="subcellular location">
    <subcellularLocation>
        <location evidence="2">Membrane</location>
    </subcellularLocation>
</comment>
<evidence type="ECO:0000256" key="10">
    <source>
        <dbReference type="ARBA" id="ARBA00023136"/>
    </source>
</evidence>
<dbReference type="GO" id="GO:0005524">
    <property type="term" value="F:ATP binding"/>
    <property type="evidence" value="ECO:0007669"/>
    <property type="project" value="UniProtKB-KW"/>
</dbReference>
<dbReference type="Gene3D" id="3.30.565.10">
    <property type="entry name" value="Histidine kinase-like ATPase, C-terminal domain"/>
    <property type="match status" value="1"/>
</dbReference>
<dbReference type="Pfam" id="PF02518">
    <property type="entry name" value="HATPase_c"/>
    <property type="match status" value="1"/>
</dbReference>
<keyword evidence="6" id="KW-0547">Nucleotide-binding</keyword>
<keyword evidence="8" id="KW-0067">ATP-binding</keyword>
<dbReference type="SUPFAM" id="SSF55785">
    <property type="entry name" value="PYP-like sensor domain (PAS domain)"/>
    <property type="match status" value="2"/>
</dbReference>
<dbReference type="PANTHER" id="PTHR43047:SF64">
    <property type="entry name" value="HISTIDINE KINASE CONTAINING CHEY-HOMOLOGOUS RECEIVER DOMAIN AND PAS DOMAIN-RELATED"/>
    <property type="match status" value="1"/>
</dbReference>
<dbReference type="Pfam" id="PF00989">
    <property type="entry name" value="PAS"/>
    <property type="match status" value="1"/>
</dbReference>
<keyword evidence="7" id="KW-0418">Kinase</keyword>
<dbReference type="Pfam" id="PF01590">
    <property type="entry name" value="GAF"/>
    <property type="match status" value="1"/>
</dbReference>
<dbReference type="InterPro" id="IPR013767">
    <property type="entry name" value="PAS_fold"/>
</dbReference>
<dbReference type="InterPro" id="IPR036890">
    <property type="entry name" value="HATPase_C_sf"/>
</dbReference>
<dbReference type="SMART" id="SM00091">
    <property type="entry name" value="PAS"/>
    <property type="match status" value="2"/>
</dbReference>
<dbReference type="Pfam" id="PF13185">
    <property type="entry name" value="GAF_2"/>
    <property type="match status" value="1"/>
</dbReference>
<protein>
    <recommendedName>
        <fullName evidence="3">histidine kinase</fullName>
        <ecNumber evidence="3">2.7.13.3</ecNumber>
    </recommendedName>
</protein>
<dbReference type="SUPFAM" id="SSF47384">
    <property type="entry name" value="Homodimeric domain of signal transducing histidine kinase"/>
    <property type="match status" value="1"/>
</dbReference>
<dbReference type="AlphaFoldDB" id="A0A291PCH6"/>
<sequence>MPRHAMSGDEAARLHALHDLEALDLPPSPALDRVTILAGECLAVPVALISLVDRERLWCLSRRGWSRQALPRAHSPCDRVVTDGAPLVIQDAHEDRRFRSHPLMAGPKGLRFYAGHPLAPDGGHVVGTLCVLDHRPRAFGAEERRRLALLASQVEDLLQDQRRARHQERTTRRLETLLQESATGIVRIDTRGTILDANPHVLSLLGYERQALLGCNVSMLMPATVAREHDGYLARFLAGGAPRIIGQGREVEARHRDGRPVPIHLAVSAIRDESGEITEFLGILTDLSEIHAAREAVHKERQFLRALIDGSHDPIFARSASGRFLGANEACLSLLEMTRPDLPLDRYPDRLPADLIERLESAERTVMRDGIPQRLDLPPVRGRHYELTLSPLRDDQAQIRGVVGVGRDTTLARRQAALLRVLHRGITDYPALMSGRRLWDFLLKALCELTDSDHALLGEAIDDGDQPALKIHAITDLSWSAASRQLMERLRSGDMTLSNPDSLLGRVFAHGEVTIRDDLTAQAGEGSFPPGHPPLDNFLGVPIRDGDRILGMLAIANGRRPYDHALVDWLEPFTATCALLINLHRQIAEREGVMAALAEARDQAERASRAKSDFLSSMSHELRTPLNAILGFAQLLANSQRQPLNERQRRQVAQIEKSGRHLLGLINDVLDLARSEAGRLSLTPEAVELAGAVDEALDALEGTARLAGIRLHRTPAPANALVKADATRLRQILYNLIANAIKYNHEGGEVHVELCRVSPGWRVAVRDTGPGIPEARQAALFQPFQRLGAEHGPIEGTGIGLAITRELVEAMGGDVGVTSRPGAGSTFWFELPAAAPGAESRKPQDGKEATHA</sequence>
<evidence type="ECO:0000256" key="4">
    <source>
        <dbReference type="ARBA" id="ARBA00022553"/>
    </source>
</evidence>
<feature type="region of interest" description="Disordered" evidence="11">
    <location>
        <begin position="833"/>
        <end position="852"/>
    </location>
</feature>
<dbReference type="EMBL" id="CP021435">
    <property type="protein sequence ID" value="ATJ84613.1"/>
    <property type="molecule type" value="Genomic_DNA"/>
</dbReference>
<dbReference type="Proteomes" id="UP000219993">
    <property type="component" value="Chromosome"/>
</dbReference>
<dbReference type="Gene3D" id="3.30.450.20">
    <property type="entry name" value="PAS domain"/>
    <property type="match status" value="2"/>
</dbReference>
<feature type="domain" description="PAS" evidence="13">
    <location>
        <begin position="300"/>
        <end position="342"/>
    </location>
</feature>
<evidence type="ECO:0000256" key="2">
    <source>
        <dbReference type="ARBA" id="ARBA00004370"/>
    </source>
</evidence>
<dbReference type="FunFam" id="1.10.287.130:FF:000038">
    <property type="entry name" value="Sensory transduction histidine kinase"/>
    <property type="match status" value="1"/>
</dbReference>
<dbReference type="InterPro" id="IPR005467">
    <property type="entry name" value="His_kinase_dom"/>
</dbReference>
<dbReference type="PROSITE" id="PS50109">
    <property type="entry name" value="HIS_KIN"/>
    <property type="match status" value="1"/>
</dbReference>
<dbReference type="PANTHER" id="PTHR43047">
    <property type="entry name" value="TWO-COMPONENT HISTIDINE PROTEIN KINASE"/>
    <property type="match status" value="1"/>
</dbReference>
<dbReference type="PROSITE" id="PS50112">
    <property type="entry name" value="PAS"/>
    <property type="match status" value="2"/>
</dbReference>
<dbReference type="InterPro" id="IPR036097">
    <property type="entry name" value="HisK_dim/P_sf"/>
</dbReference>
<evidence type="ECO:0000256" key="1">
    <source>
        <dbReference type="ARBA" id="ARBA00000085"/>
    </source>
</evidence>
<keyword evidence="9" id="KW-0902">Two-component regulatory system</keyword>
<evidence type="ECO:0000256" key="7">
    <source>
        <dbReference type="ARBA" id="ARBA00022777"/>
    </source>
</evidence>
<keyword evidence="5" id="KW-0808">Transferase</keyword>
<dbReference type="GO" id="GO:0006355">
    <property type="term" value="P:regulation of DNA-templated transcription"/>
    <property type="evidence" value="ECO:0007669"/>
    <property type="project" value="InterPro"/>
</dbReference>
<dbReference type="PROSITE" id="PS50113">
    <property type="entry name" value="PAC"/>
    <property type="match status" value="1"/>
</dbReference>
<dbReference type="CDD" id="cd00082">
    <property type="entry name" value="HisKA"/>
    <property type="match status" value="1"/>
</dbReference>
<feature type="compositionally biased region" description="Basic and acidic residues" evidence="11">
    <location>
        <begin position="839"/>
        <end position="852"/>
    </location>
</feature>
<feature type="domain" description="Histidine kinase" evidence="12">
    <location>
        <begin position="617"/>
        <end position="835"/>
    </location>
</feature>
<dbReference type="SMART" id="SM00065">
    <property type="entry name" value="GAF"/>
    <property type="match status" value="2"/>
</dbReference>
<keyword evidence="16" id="KW-1185">Reference proteome</keyword>
<keyword evidence="4" id="KW-0597">Phosphoprotein</keyword>
<dbReference type="SUPFAM" id="SSF55874">
    <property type="entry name" value="ATPase domain of HSP90 chaperone/DNA topoisomerase II/histidine kinase"/>
    <property type="match status" value="1"/>
</dbReference>
<evidence type="ECO:0000259" key="13">
    <source>
        <dbReference type="PROSITE" id="PS50112"/>
    </source>
</evidence>
<evidence type="ECO:0000256" key="11">
    <source>
        <dbReference type="SAM" id="MobiDB-lite"/>
    </source>
</evidence>
<reference evidence="15 16" key="1">
    <citation type="journal article" date="2017" name="Sci. Rep.">
        <title>Revealing the Saline Adaptation Strategies of the Halophilic Bacterium Halomonas beimenensis through High-throughput Omics and Transposon Mutagenesis Approaches.</title>
        <authorList>
            <person name="Chen Y.H."/>
            <person name="Lin S.S."/>
            <person name="Shyu Y.T."/>
        </authorList>
    </citation>
    <scope>NUCLEOTIDE SEQUENCE [LARGE SCALE GENOMIC DNA]</scope>
    <source>
        <strain evidence="15 16">NTU-111</strain>
    </source>
</reference>
<dbReference type="InterPro" id="IPR000700">
    <property type="entry name" value="PAS-assoc_C"/>
</dbReference>
<evidence type="ECO:0000259" key="14">
    <source>
        <dbReference type="PROSITE" id="PS50113"/>
    </source>
</evidence>
<dbReference type="InterPro" id="IPR004358">
    <property type="entry name" value="Sig_transdc_His_kin-like_C"/>
</dbReference>
<dbReference type="InterPro" id="IPR013656">
    <property type="entry name" value="PAS_4"/>
</dbReference>
<accession>A0A291PCH6</accession>
<proteinExistence type="predicted"/>
<dbReference type="GO" id="GO:0005886">
    <property type="term" value="C:plasma membrane"/>
    <property type="evidence" value="ECO:0007669"/>
    <property type="project" value="UniProtKB-ARBA"/>
</dbReference>
<dbReference type="SMART" id="SM00388">
    <property type="entry name" value="HisKA"/>
    <property type="match status" value="1"/>
</dbReference>
<feature type="domain" description="PAC" evidence="14">
    <location>
        <begin position="247"/>
        <end position="299"/>
    </location>
</feature>
<dbReference type="NCBIfam" id="TIGR00229">
    <property type="entry name" value="sensory_box"/>
    <property type="match status" value="1"/>
</dbReference>
<dbReference type="GO" id="GO:0000155">
    <property type="term" value="F:phosphorelay sensor kinase activity"/>
    <property type="evidence" value="ECO:0007669"/>
    <property type="project" value="InterPro"/>
</dbReference>
<dbReference type="EC" id="2.7.13.3" evidence="3"/>
<dbReference type="KEGG" id="hbe:BEI_3626"/>
<dbReference type="InterPro" id="IPR000014">
    <property type="entry name" value="PAS"/>
</dbReference>
<dbReference type="OrthoDB" id="9797243at2"/>
<evidence type="ECO:0000256" key="6">
    <source>
        <dbReference type="ARBA" id="ARBA00022741"/>
    </source>
</evidence>
<dbReference type="InterPro" id="IPR035965">
    <property type="entry name" value="PAS-like_dom_sf"/>
</dbReference>
<gene>
    <name evidence="15" type="ORF">BEI_3626</name>
</gene>
<dbReference type="InterPro" id="IPR001610">
    <property type="entry name" value="PAC"/>
</dbReference>
<dbReference type="RefSeq" id="WP_097790781.1">
    <property type="nucleotide sequence ID" value="NZ_BAAADT010000021.1"/>
</dbReference>
<dbReference type="SUPFAM" id="SSF55781">
    <property type="entry name" value="GAF domain-like"/>
    <property type="match status" value="2"/>
</dbReference>
<dbReference type="InterPro" id="IPR003594">
    <property type="entry name" value="HATPase_dom"/>
</dbReference>
<dbReference type="Gene3D" id="1.10.287.130">
    <property type="match status" value="1"/>
</dbReference>
<dbReference type="FunFam" id="3.30.565.10:FF:000006">
    <property type="entry name" value="Sensor histidine kinase WalK"/>
    <property type="match status" value="1"/>
</dbReference>
<evidence type="ECO:0000256" key="3">
    <source>
        <dbReference type="ARBA" id="ARBA00012438"/>
    </source>
</evidence>
<dbReference type="CDD" id="cd00130">
    <property type="entry name" value="PAS"/>
    <property type="match status" value="2"/>
</dbReference>
<dbReference type="Pfam" id="PF00512">
    <property type="entry name" value="HisKA"/>
    <property type="match status" value="1"/>
</dbReference>
<dbReference type="InterPro" id="IPR029016">
    <property type="entry name" value="GAF-like_dom_sf"/>
</dbReference>
<dbReference type="SMART" id="SM00086">
    <property type="entry name" value="PAC"/>
    <property type="match status" value="1"/>
</dbReference>
<comment type="catalytic activity">
    <reaction evidence="1">
        <text>ATP + protein L-histidine = ADP + protein N-phospho-L-histidine.</text>
        <dbReference type="EC" id="2.7.13.3"/>
    </reaction>
</comment>
<evidence type="ECO:0000313" key="16">
    <source>
        <dbReference type="Proteomes" id="UP000219993"/>
    </source>
</evidence>
<name>A0A291PCH6_9GAMM</name>
<evidence type="ECO:0000256" key="9">
    <source>
        <dbReference type="ARBA" id="ARBA00023012"/>
    </source>
</evidence>